<proteinExistence type="predicted"/>
<dbReference type="Proteomes" id="UP000234190">
    <property type="component" value="Unassembled WGS sequence"/>
</dbReference>
<keyword evidence="2" id="KW-1185">Reference proteome</keyword>
<accession>A0A2N4U3D8</accession>
<gene>
    <name evidence="1" type="ORF">CR159_13180</name>
</gene>
<dbReference type="AlphaFoldDB" id="A0A2N4U3D8"/>
<dbReference type="EMBL" id="PDNW01000010">
    <property type="protein sequence ID" value="PLC49548.1"/>
    <property type="molecule type" value="Genomic_DNA"/>
</dbReference>
<comment type="caution">
    <text evidence="1">The sequence shown here is derived from an EMBL/GenBank/DDBJ whole genome shotgun (WGS) entry which is preliminary data.</text>
</comment>
<reference evidence="1 2" key="1">
    <citation type="submission" date="2017-10" db="EMBL/GenBank/DDBJ databases">
        <title>Two draft genome sequences of Pusillimonas sp. strains isolated from a nitrate- and radionuclide-contaminated groundwater in Russia.</title>
        <authorList>
            <person name="Grouzdev D.S."/>
            <person name="Tourova T.P."/>
            <person name="Goeva M.A."/>
            <person name="Babich T.L."/>
            <person name="Sokolova D.S."/>
            <person name="Abdullin R."/>
            <person name="Poltaraus A.B."/>
            <person name="Toshchakov S.V."/>
            <person name="Nazina T.N."/>
        </authorList>
    </citation>
    <scope>NUCLEOTIDE SEQUENCE [LARGE SCALE GENOMIC DNA]</scope>
    <source>
        <strain evidence="1 2">JR1/69-3-13</strain>
    </source>
</reference>
<organism evidence="1 2">
    <name type="scientific">Pollutimonas subterranea</name>
    <dbReference type="NCBI Taxonomy" id="2045210"/>
    <lineage>
        <taxon>Bacteria</taxon>
        <taxon>Pseudomonadati</taxon>
        <taxon>Pseudomonadota</taxon>
        <taxon>Betaproteobacteria</taxon>
        <taxon>Burkholderiales</taxon>
        <taxon>Alcaligenaceae</taxon>
        <taxon>Pollutimonas</taxon>
    </lineage>
</organism>
<name>A0A2N4U3D8_9BURK</name>
<sequence length="69" mass="8217">MIWLSVNRDCFIARISLLWKFYFSSLRFYGGITQQTLILLKRDLPDHSVNKEAKETIRARPIRLVRASY</sequence>
<evidence type="ECO:0000313" key="1">
    <source>
        <dbReference type="EMBL" id="PLC49548.1"/>
    </source>
</evidence>
<protein>
    <submittedName>
        <fullName evidence="1">Uncharacterized protein</fullName>
    </submittedName>
</protein>
<evidence type="ECO:0000313" key="2">
    <source>
        <dbReference type="Proteomes" id="UP000234190"/>
    </source>
</evidence>